<evidence type="ECO:0000259" key="4">
    <source>
        <dbReference type="PROSITE" id="PS51078"/>
    </source>
</evidence>
<keyword evidence="1" id="KW-0805">Transcription regulation</keyword>
<dbReference type="InterPro" id="IPR029016">
    <property type="entry name" value="GAF-like_dom_sf"/>
</dbReference>
<proteinExistence type="predicted"/>
<name>A0A059FE12_9PROT</name>
<organism evidence="5 6">
    <name type="scientific">Hyphomonas johnsonii MHS-2</name>
    <dbReference type="NCBI Taxonomy" id="1280950"/>
    <lineage>
        <taxon>Bacteria</taxon>
        <taxon>Pseudomonadati</taxon>
        <taxon>Pseudomonadota</taxon>
        <taxon>Alphaproteobacteria</taxon>
        <taxon>Hyphomonadales</taxon>
        <taxon>Hyphomonadaceae</taxon>
        <taxon>Hyphomonas</taxon>
    </lineage>
</organism>
<reference evidence="5 6" key="1">
    <citation type="journal article" date="2014" name="Antonie Van Leeuwenhoek">
        <title>Hyphomonas beringensis sp. nov. and Hyphomonas chukchiensis sp. nov., isolated from surface seawater of the Bering Sea and Chukchi Sea.</title>
        <authorList>
            <person name="Li C."/>
            <person name="Lai Q."/>
            <person name="Li G."/>
            <person name="Dong C."/>
            <person name="Wang J."/>
            <person name="Liao Y."/>
            <person name="Shao Z."/>
        </authorList>
    </citation>
    <scope>NUCLEOTIDE SEQUENCE [LARGE SCALE GENOMIC DNA]</scope>
    <source>
        <strain evidence="5 6">MHS-2</strain>
    </source>
</reference>
<dbReference type="PROSITE" id="PS51078">
    <property type="entry name" value="ICLR_ED"/>
    <property type="match status" value="1"/>
</dbReference>
<dbReference type="STRING" id="1280950.HJO_15119"/>
<feature type="domain" description="IclR-ED" evidence="4">
    <location>
        <begin position="57"/>
        <end position="243"/>
    </location>
</feature>
<keyword evidence="2" id="KW-0238">DNA-binding</keyword>
<comment type="caution">
    <text evidence="5">The sequence shown here is derived from an EMBL/GenBank/DDBJ whole genome shotgun (WGS) entry which is preliminary data.</text>
</comment>
<dbReference type="SUPFAM" id="SSF46785">
    <property type="entry name" value="Winged helix' DNA-binding domain"/>
    <property type="match status" value="1"/>
</dbReference>
<dbReference type="GO" id="GO:0045892">
    <property type="term" value="P:negative regulation of DNA-templated transcription"/>
    <property type="evidence" value="ECO:0007669"/>
    <property type="project" value="TreeGrafter"/>
</dbReference>
<dbReference type="GO" id="GO:0003700">
    <property type="term" value="F:DNA-binding transcription factor activity"/>
    <property type="evidence" value="ECO:0007669"/>
    <property type="project" value="TreeGrafter"/>
</dbReference>
<dbReference type="EMBL" id="ARYK01000009">
    <property type="protein sequence ID" value="KCZ88859.1"/>
    <property type="molecule type" value="Genomic_DNA"/>
</dbReference>
<dbReference type="PATRIC" id="fig|1280950.3.peg.3036"/>
<dbReference type="Proteomes" id="UP000025171">
    <property type="component" value="Unassembled WGS sequence"/>
</dbReference>
<accession>A0A059FE12</accession>
<dbReference type="InterPro" id="IPR050707">
    <property type="entry name" value="HTH_MetabolicPath_Reg"/>
</dbReference>
<dbReference type="InterPro" id="IPR036388">
    <property type="entry name" value="WH-like_DNA-bd_sf"/>
</dbReference>
<dbReference type="Pfam" id="PF01614">
    <property type="entry name" value="IclR_C"/>
    <property type="match status" value="1"/>
</dbReference>
<dbReference type="AlphaFoldDB" id="A0A059FE12"/>
<keyword evidence="3" id="KW-0804">Transcription</keyword>
<dbReference type="InterPro" id="IPR005471">
    <property type="entry name" value="Tscrpt_reg_IclR_N"/>
</dbReference>
<protein>
    <submittedName>
        <fullName evidence="5">IclR family transcriptional regulator</fullName>
    </submittedName>
</protein>
<evidence type="ECO:0000313" key="6">
    <source>
        <dbReference type="Proteomes" id="UP000025171"/>
    </source>
</evidence>
<evidence type="ECO:0000256" key="1">
    <source>
        <dbReference type="ARBA" id="ARBA00023015"/>
    </source>
</evidence>
<dbReference type="eggNOG" id="COG1414">
    <property type="taxonomic scope" value="Bacteria"/>
</dbReference>
<dbReference type="Gene3D" id="1.10.10.10">
    <property type="entry name" value="Winged helix-like DNA-binding domain superfamily/Winged helix DNA-binding domain"/>
    <property type="match status" value="1"/>
</dbReference>
<dbReference type="SUPFAM" id="SSF55781">
    <property type="entry name" value="GAF domain-like"/>
    <property type="match status" value="1"/>
</dbReference>
<dbReference type="PANTHER" id="PTHR30136">
    <property type="entry name" value="HELIX-TURN-HELIX TRANSCRIPTIONAL REGULATOR, ICLR FAMILY"/>
    <property type="match status" value="1"/>
</dbReference>
<evidence type="ECO:0000256" key="3">
    <source>
        <dbReference type="ARBA" id="ARBA00023163"/>
    </source>
</evidence>
<keyword evidence="6" id="KW-1185">Reference proteome</keyword>
<dbReference type="GO" id="GO:0003677">
    <property type="term" value="F:DNA binding"/>
    <property type="evidence" value="ECO:0007669"/>
    <property type="project" value="UniProtKB-KW"/>
</dbReference>
<dbReference type="InterPro" id="IPR014757">
    <property type="entry name" value="Tscrpt_reg_IclR_C"/>
</dbReference>
<dbReference type="Pfam" id="PF09339">
    <property type="entry name" value="HTH_IclR"/>
    <property type="match status" value="1"/>
</dbReference>
<gene>
    <name evidence="5" type="ORF">HJO_15119</name>
</gene>
<sequence>MQIFDFFDEVGREAKASEIGGRLNFPQSSTSVLLNSLVEMGFLDYEERTRTFLPSPRIALLGSRLGAGPMRDGRVIRIMEALADRTGETIILAIRNGPYALDVKVIQGKQPNAIIIPQGQRRLAVRSAAGLALLKDEPDALIAALCRRANAESNDDTRIDLNQVRADLEYTRTYGYFFSRELAVGGVGAIAVPLQTGLDGGSRKFAIAVSGQVQEIALREADIVKAIKDEITSGLLPEQSPGV</sequence>
<dbReference type="InterPro" id="IPR036390">
    <property type="entry name" value="WH_DNA-bd_sf"/>
</dbReference>
<dbReference type="PANTHER" id="PTHR30136:SF35">
    <property type="entry name" value="HTH-TYPE TRANSCRIPTIONAL REGULATOR RV1719"/>
    <property type="match status" value="1"/>
</dbReference>
<dbReference type="Gene3D" id="3.30.450.40">
    <property type="match status" value="1"/>
</dbReference>
<evidence type="ECO:0000256" key="2">
    <source>
        <dbReference type="ARBA" id="ARBA00023125"/>
    </source>
</evidence>
<evidence type="ECO:0000313" key="5">
    <source>
        <dbReference type="EMBL" id="KCZ88859.1"/>
    </source>
</evidence>